<feature type="domain" description="DALR anticodon binding" evidence="11">
    <location>
        <begin position="476"/>
        <end position="596"/>
    </location>
</feature>
<dbReference type="InterPro" id="IPR014729">
    <property type="entry name" value="Rossmann-like_a/b/a_fold"/>
</dbReference>
<gene>
    <name evidence="9 13" type="primary">argS</name>
    <name evidence="13" type="ORF">ACFPIK_02455</name>
</gene>
<dbReference type="InterPro" id="IPR001278">
    <property type="entry name" value="Arg-tRNA-ligase"/>
</dbReference>
<reference evidence="14" key="1">
    <citation type="journal article" date="2019" name="Int. J. Syst. Evol. Microbiol.">
        <title>The Global Catalogue of Microorganisms (GCM) 10K type strain sequencing project: providing services to taxonomists for standard genome sequencing and annotation.</title>
        <authorList>
            <consortium name="The Broad Institute Genomics Platform"/>
            <consortium name="The Broad Institute Genome Sequencing Center for Infectious Disease"/>
            <person name="Wu L."/>
            <person name="Ma J."/>
        </authorList>
    </citation>
    <scope>NUCLEOTIDE SEQUENCE [LARGE SCALE GENOMIC DNA]</scope>
    <source>
        <strain evidence="14">CGMCC 1.7030</strain>
    </source>
</reference>
<dbReference type="InterPro" id="IPR001412">
    <property type="entry name" value="aa-tRNA-synth_I_CS"/>
</dbReference>
<comment type="subunit">
    <text evidence="9">Monomer.</text>
</comment>
<evidence type="ECO:0000256" key="4">
    <source>
        <dbReference type="ARBA" id="ARBA00022741"/>
    </source>
</evidence>
<dbReference type="InterPro" id="IPR036695">
    <property type="entry name" value="Arg-tRNA-synth_N_sf"/>
</dbReference>
<dbReference type="SUPFAM" id="SSF55190">
    <property type="entry name" value="Arginyl-tRNA synthetase (ArgRS), N-terminal 'additional' domain"/>
    <property type="match status" value="1"/>
</dbReference>
<keyword evidence="7 9" id="KW-0030">Aminoacyl-tRNA synthetase</keyword>
<comment type="catalytic activity">
    <reaction evidence="8 9">
        <text>tRNA(Arg) + L-arginine + ATP = L-arginyl-tRNA(Arg) + AMP + diphosphate</text>
        <dbReference type="Rhea" id="RHEA:20301"/>
        <dbReference type="Rhea" id="RHEA-COMP:9658"/>
        <dbReference type="Rhea" id="RHEA-COMP:9673"/>
        <dbReference type="ChEBI" id="CHEBI:30616"/>
        <dbReference type="ChEBI" id="CHEBI:32682"/>
        <dbReference type="ChEBI" id="CHEBI:33019"/>
        <dbReference type="ChEBI" id="CHEBI:78442"/>
        <dbReference type="ChEBI" id="CHEBI:78513"/>
        <dbReference type="ChEBI" id="CHEBI:456215"/>
        <dbReference type="EC" id="6.1.1.19"/>
    </reaction>
</comment>
<dbReference type="InterPro" id="IPR005148">
    <property type="entry name" value="Arg-tRNA-synth_N"/>
</dbReference>
<name>A0ABW0BRZ2_9BACT</name>
<dbReference type="SUPFAM" id="SSF52374">
    <property type="entry name" value="Nucleotidylyl transferase"/>
    <property type="match status" value="1"/>
</dbReference>
<keyword evidence="6 9" id="KW-0648">Protein biosynthesis</keyword>
<dbReference type="SUPFAM" id="SSF47323">
    <property type="entry name" value="Anticodon-binding domain of a subclass of class I aminoacyl-tRNA synthetases"/>
    <property type="match status" value="1"/>
</dbReference>
<evidence type="ECO:0000256" key="5">
    <source>
        <dbReference type="ARBA" id="ARBA00022840"/>
    </source>
</evidence>
<proteinExistence type="inferred from homology"/>
<dbReference type="Proteomes" id="UP001596163">
    <property type="component" value="Unassembled WGS sequence"/>
</dbReference>
<dbReference type="PANTHER" id="PTHR11956">
    <property type="entry name" value="ARGINYL-TRNA SYNTHETASE"/>
    <property type="match status" value="1"/>
</dbReference>
<evidence type="ECO:0000313" key="14">
    <source>
        <dbReference type="Proteomes" id="UP001596163"/>
    </source>
</evidence>
<evidence type="ECO:0000259" key="12">
    <source>
        <dbReference type="SMART" id="SM01016"/>
    </source>
</evidence>
<evidence type="ECO:0000256" key="3">
    <source>
        <dbReference type="ARBA" id="ARBA00022598"/>
    </source>
</evidence>
<dbReference type="EMBL" id="JBHSKS010000002">
    <property type="protein sequence ID" value="MFC5190613.1"/>
    <property type="molecule type" value="Genomic_DNA"/>
</dbReference>
<dbReference type="Pfam" id="PF00750">
    <property type="entry name" value="tRNA-synt_1d"/>
    <property type="match status" value="1"/>
</dbReference>
<keyword evidence="14" id="KW-1185">Reference proteome</keyword>
<dbReference type="SMART" id="SM01016">
    <property type="entry name" value="Arg_tRNA_synt_N"/>
    <property type="match status" value="1"/>
</dbReference>
<dbReference type="PANTHER" id="PTHR11956:SF5">
    <property type="entry name" value="ARGININE--TRNA LIGASE, CYTOPLASMIC"/>
    <property type="match status" value="1"/>
</dbReference>
<dbReference type="Gene3D" id="3.30.1360.70">
    <property type="entry name" value="Arginyl tRNA synthetase N-terminal domain"/>
    <property type="match status" value="1"/>
</dbReference>
<dbReference type="NCBIfam" id="TIGR00456">
    <property type="entry name" value="argS"/>
    <property type="match status" value="1"/>
</dbReference>
<feature type="short sequence motif" description="'HIGH' region" evidence="9">
    <location>
        <begin position="123"/>
        <end position="133"/>
    </location>
</feature>
<evidence type="ECO:0000256" key="6">
    <source>
        <dbReference type="ARBA" id="ARBA00022917"/>
    </source>
</evidence>
<feature type="domain" description="Arginyl tRNA synthetase N-terminal" evidence="12">
    <location>
        <begin position="1"/>
        <end position="88"/>
    </location>
</feature>
<keyword evidence="4 9" id="KW-0547">Nucleotide-binding</keyword>
<evidence type="ECO:0000259" key="11">
    <source>
        <dbReference type="SMART" id="SM00836"/>
    </source>
</evidence>
<comment type="caution">
    <text evidence="13">The sequence shown here is derived from an EMBL/GenBank/DDBJ whole genome shotgun (WGS) entry which is preliminary data.</text>
</comment>
<dbReference type="RefSeq" id="WP_377911864.1">
    <property type="nucleotide sequence ID" value="NZ_JBHSKS010000002.1"/>
</dbReference>
<evidence type="ECO:0000256" key="10">
    <source>
        <dbReference type="RuleBase" id="RU363038"/>
    </source>
</evidence>
<sequence>MNFQESITQGIQLAFQNIFNHDLPLEQISLAPTKKEFEGSYTFVVFPFLKISQTTPENTGNLIGEYLKANVPAVSDFNVVKGFLNLVLNERVWLDLFQKIYSNPAVGQLPPNGQKVMVEYSSPNTNKPLHLGHLRNNFLGYSVAEILKANGYEVIKANLVNDRGIHICKSMVAYQHFGKGETPESSGLKGDHLAGKYYVKFDIEYKNQIKELIAGGQSEEDAKKNAPILLEAQEMLRKWEAGDEAVVSLWKQMNGWVYAGFDATYHKMGVNFDKFYYESDTYLLGKDIVEEGLAKGVFFKKENGSVWVDLTDEGLDEKLVRRADGTSVYITQDLGTADLKYKDFQIDKSVYVVGNEQDYHFDVLFKIMRKLGRSYGSGLYHLSYGMVDLPTGKMKSREGTVVDADDLIQEMIETAEHHTKELGKIEGFTEEQANELYEILGLGALKYFLLKVDPKKRMLFNPQESIEFQGYTGPFVQYSHARIAAILRKAEQIGVDYKAADFSGVSDLAESETGLIQLLNEFDRKIKMAADDYSPSIIAQYLFDLAKEYNRFYADLPIFHEKDLSIQAFRVALSAHTAKTIKRGMSLLGIQVPERM</sequence>
<dbReference type="SMART" id="SM00836">
    <property type="entry name" value="DALR_1"/>
    <property type="match status" value="1"/>
</dbReference>
<keyword evidence="3 9" id="KW-0436">Ligase</keyword>
<dbReference type="PROSITE" id="PS00178">
    <property type="entry name" value="AA_TRNA_LIGASE_I"/>
    <property type="match status" value="1"/>
</dbReference>
<evidence type="ECO:0000256" key="7">
    <source>
        <dbReference type="ARBA" id="ARBA00023146"/>
    </source>
</evidence>
<accession>A0ABW0BRZ2</accession>
<comment type="similarity">
    <text evidence="1 9 10">Belongs to the class-I aminoacyl-tRNA synthetase family.</text>
</comment>
<dbReference type="HAMAP" id="MF_00123">
    <property type="entry name" value="Arg_tRNA_synth"/>
    <property type="match status" value="1"/>
</dbReference>
<organism evidence="13 14">
    <name type="scientific">Algoriphagus aquatilis</name>
    <dbReference type="NCBI Taxonomy" id="490186"/>
    <lineage>
        <taxon>Bacteria</taxon>
        <taxon>Pseudomonadati</taxon>
        <taxon>Bacteroidota</taxon>
        <taxon>Cytophagia</taxon>
        <taxon>Cytophagales</taxon>
        <taxon>Cyclobacteriaceae</taxon>
        <taxon>Algoriphagus</taxon>
    </lineage>
</organism>
<protein>
    <recommendedName>
        <fullName evidence="9">Arginine--tRNA ligase</fullName>
        <ecNumber evidence="9">6.1.1.19</ecNumber>
    </recommendedName>
    <alternativeName>
        <fullName evidence="9">Arginyl-tRNA synthetase</fullName>
        <shortName evidence="9">ArgRS</shortName>
    </alternativeName>
</protein>
<dbReference type="Pfam" id="PF05746">
    <property type="entry name" value="DALR_1"/>
    <property type="match status" value="1"/>
</dbReference>
<dbReference type="InterPro" id="IPR035684">
    <property type="entry name" value="ArgRS_core"/>
</dbReference>
<keyword evidence="2 9" id="KW-0963">Cytoplasm</keyword>
<evidence type="ECO:0000256" key="1">
    <source>
        <dbReference type="ARBA" id="ARBA00005594"/>
    </source>
</evidence>
<dbReference type="PRINTS" id="PR01038">
    <property type="entry name" value="TRNASYNTHARG"/>
</dbReference>
<evidence type="ECO:0000256" key="2">
    <source>
        <dbReference type="ARBA" id="ARBA00022490"/>
    </source>
</evidence>
<evidence type="ECO:0000256" key="8">
    <source>
        <dbReference type="ARBA" id="ARBA00049339"/>
    </source>
</evidence>
<dbReference type="EC" id="6.1.1.19" evidence="9"/>
<evidence type="ECO:0000313" key="13">
    <source>
        <dbReference type="EMBL" id="MFC5190613.1"/>
    </source>
</evidence>
<dbReference type="Gene3D" id="3.40.50.620">
    <property type="entry name" value="HUPs"/>
    <property type="match status" value="1"/>
</dbReference>
<dbReference type="Gene3D" id="1.10.730.10">
    <property type="entry name" value="Isoleucyl-tRNA Synthetase, Domain 1"/>
    <property type="match status" value="1"/>
</dbReference>
<dbReference type="InterPro" id="IPR009080">
    <property type="entry name" value="tRNAsynth_Ia_anticodon-bd"/>
</dbReference>
<dbReference type="GO" id="GO:0004814">
    <property type="term" value="F:arginine-tRNA ligase activity"/>
    <property type="evidence" value="ECO:0007669"/>
    <property type="project" value="UniProtKB-EC"/>
</dbReference>
<comment type="subcellular location">
    <subcellularLocation>
        <location evidence="9">Cytoplasm</location>
    </subcellularLocation>
</comment>
<dbReference type="InterPro" id="IPR008909">
    <property type="entry name" value="DALR_anticod-bd"/>
</dbReference>
<keyword evidence="5 9" id="KW-0067">ATP-binding</keyword>
<evidence type="ECO:0000256" key="9">
    <source>
        <dbReference type="HAMAP-Rule" id="MF_00123"/>
    </source>
</evidence>